<gene>
    <name evidence="1" type="ORF">JBENMAEK_00025</name>
</gene>
<accession>A0A7G9Z8X2</accession>
<dbReference type="AlphaFoldDB" id="A0A7G9Z8X2"/>
<name>A0A7G9Z8X2_9EURY</name>
<dbReference type="EMBL" id="MT631665">
    <property type="protein sequence ID" value="QNO56706.1"/>
    <property type="molecule type" value="Genomic_DNA"/>
</dbReference>
<protein>
    <recommendedName>
        <fullName evidence="2">PepSY domain-containing protein</fullName>
    </recommendedName>
</protein>
<proteinExistence type="predicted"/>
<evidence type="ECO:0000313" key="1">
    <source>
        <dbReference type="EMBL" id="QNO56706.1"/>
    </source>
</evidence>
<organism evidence="1">
    <name type="scientific">Candidatus Methanophaga sp. ANME-1 ERB7</name>
    <dbReference type="NCBI Taxonomy" id="2759913"/>
    <lineage>
        <taxon>Archaea</taxon>
        <taxon>Methanobacteriati</taxon>
        <taxon>Methanobacteriota</taxon>
        <taxon>Stenosarchaea group</taxon>
        <taxon>Methanomicrobia</taxon>
        <taxon>Candidatus Methanophagales</taxon>
        <taxon>Candidatus Methanophagaceae</taxon>
        <taxon>Candidatus Methanophaga</taxon>
    </lineage>
</organism>
<evidence type="ECO:0008006" key="2">
    <source>
        <dbReference type="Google" id="ProtNLM"/>
    </source>
</evidence>
<reference evidence="1" key="1">
    <citation type="submission" date="2020-06" db="EMBL/GenBank/DDBJ databases">
        <title>Unique genomic features of the anaerobic methanotrophic archaea.</title>
        <authorList>
            <person name="Chadwick G.L."/>
            <person name="Skennerton C.T."/>
            <person name="Laso-Perez R."/>
            <person name="Leu A.O."/>
            <person name="Speth D.R."/>
            <person name="Yu H."/>
            <person name="Morgan-Lang C."/>
            <person name="Hatzenpichler R."/>
            <person name="Goudeau D."/>
            <person name="Malmstrom R."/>
            <person name="Brazelton W.J."/>
            <person name="Woyke T."/>
            <person name="Hallam S.J."/>
            <person name="Tyson G.W."/>
            <person name="Wegener G."/>
            <person name="Boetius A."/>
            <person name="Orphan V."/>
        </authorList>
    </citation>
    <scope>NUCLEOTIDE SEQUENCE</scope>
</reference>
<sequence length="193" mass="21490">MKKQTLVILAIIAVITALLTVSALSNEVGYKVSPCDAIDISIENTAVTDFLNATNMTTVQVYNFKGYKGENTWMVQWSSSNRLLKVYVNVATGDIIGIEEKTCLSPISTPTPEPKTWHSVITFTGREDETTSSFTIKGDVWRVKWNVGSCSEYPIFSVFVYPMGELVKDVNFWGCSKETSSVVSTFKCRIKSR</sequence>